<dbReference type="Proteomes" id="UP000830375">
    <property type="component" value="Unassembled WGS sequence"/>
</dbReference>
<name>A0ABQ8LUG5_LABRO</name>
<feature type="domain" description="Antistasin-like" evidence="5">
    <location>
        <begin position="518"/>
        <end position="545"/>
    </location>
</feature>
<gene>
    <name evidence="6" type="ORF">H4Q32_010654</name>
</gene>
<dbReference type="SMART" id="SM00214">
    <property type="entry name" value="VWC"/>
    <property type="match status" value="3"/>
</dbReference>
<evidence type="ECO:0000259" key="5">
    <source>
        <dbReference type="PROSITE" id="PS51252"/>
    </source>
</evidence>
<keyword evidence="7" id="KW-1185">Reference proteome</keyword>
<dbReference type="SUPFAM" id="SSF57603">
    <property type="entry name" value="FnI-like domain"/>
    <property type="match status" value="3"/>
</dbReference>
<dbReference type="InterPro" id="IPR011061">
    <property type="entry name" value="Hirudin/antistatin"/>
</dbReference>
<dbReference type="Gene3D" id="2.10.22.10">
    <property type="entry name" value="Antistasin, domain 1"/>
    <property type="match status" value="4"/>
</dbReference>
<dbReference type="PROSITE" id="PS51252">
    <property type="entry name" value="ANTISTASIN"/>
    <property type="match status" value="4"/>
</dbReference>
<comment type="caution">
    <text evidence="6">The sequence shown here is derived from an EMBL/GenBank/DDBJ whole genome shotgun (WGS) entry which is preliminary data.</text>
</comment>
<evidence type="ECO:0000259" key="4">
    <source>
        <dbReference type="PROSITE" id="PS50184"/>
    </source>
</evidence>
<evidence type="ECO:0000313" key="7">
    <source>
        <dbReference type="Proteomes" id="UP000830375"/>
    </source>
</evidence>
<dbReference type="PANTHER" id="PTHR46439">
    <property type="entry name" value="CYSTEINE-RICH MOTOR NEURON 1 PROTEIN"/>
    <property type="match status" value="1"/>
</dbReference>
<dbReference type="SUPFAM" id="SSF57262">
    <property type="entry name" value="Leech antihemostatic proteins"/>
    <property type="match status" value="3"/>
</dbReference>
<dbReference type="Gene3D" id="6.20.200.20">
    <property type="match status" value="2"/>
</dbReference>
<evidence type="ECO:0000256" key="1">
    <source>
        <dbReference type="ARBA" id="ARBA00022729"/>
    </source>
</evidence>
<dbReference type="InterPro" id="IPR001007">
    <property type="entry name" value="VWF_dom"/>
</dbReference>
<dbReference type="Pfam" id="PF02822">
    <property type="entry name" value="Antistasin"/>
    <property type="match status" value="4"/>
</dbReference>
<feature type="domain" description="Antistasin-like" evidence="5">
    <location>
        <begin position="483"/>
        <end position="512"/>
    </location>
</feature>
<dbReference type="Pfam" id="PF00093">
    <property type="entry name" value="VWC"/>
    <property type="match status" value="1"/>
</dbReference>
<organism evidence="6 7">
    <name type="scientific">Labeo rohita</name>
    <name type="common">Indian major carp</name>
    <name type="synonym">Cyprinus rohita</name>
    <dbReference type="NCBI Taxonomy" id="84645"/>
    <lineage>
        <taxon>Eukaryota</taxon>
        <taxon>Metazoa</taxon>
        <taxon>Chordata</taxon>
        <taxon>Craniata</taxon>
        <taxon>Vertebrata</taxon>
        <taxon>Euteleostomi</taxon>
        <taxon>Actinopterygii</taxon>
        <taxon>Neopterygii</taxon>
        <taxon>Teleostei</taxon>
        <taxon>Ostariophysi</taxon>
        <taxon>Cypriniformes</taxon>
        <taxon>Cyprinidae</taxon>
        <taxon>Labeoninae</taxon>
        <taxon>Labeonini</taxon>
        <taxon>Labeo</taxon>
    </lineage>
</organism>
<keyword evidence="3" id="KW-0812">Transmembrane</keyword>
<keyword evidence="1" id="KW-0732">Signal</keyword>
<dbReference type="InterPro" id="IPR045813">
    <property type="entry name" value="CRIM1_C"/>
</dbReference>
<dbReference type="Pfam" id="PF19442">
    <property type="entry name" value="CRIM1_C"/>
    <property type="match status" value="1"/>
</dbReference>
<evidence type="ECO:0000313" key="6">
    <source>
        <dbReference type="EMBL" id="KAI2654045.1"/>
    </source>
</evidence>
<dbReference type="InterPro" id="IPR004094">
    <property type="entry name" value="Antistasin-like"/>
</dbReference>
<sequence length="874" mass="95459">MCVCLFSEDLKCAGITCPPLPVTDCPSDSVLTRSYTPPAGCCPTLPAQCACDRCPPPPACKDGRGAVLLKEGAGAPGNCCHTYTCQRGPLGLLCVAVKYSLFYQQSKFPCRPLGPVVNVCCLLELMDLRRSAAAEEKLLTHQSEEQKHRMMGRFNSRTGAIVRIVDASRVSGSAAWTSPARRPSLWFSLTSRVQVCATHRSCGIDGIRGAAVVLSSAISSVVVCVHNGKEFVEGEVYRMDPCWLCQCRGGVSFCSKVECAELDCDNFYLLSVESTKASCWVNHKLRAHEEQWKEDDCTFCQCVDGEPHCTAMACKQSCQNPVKIPGECCPFCEGTNIHTLLTYAYSSGFGTSTLRFIVSRALETHTRSPLKLRPTLHLRVLNSVEQQASADYRSFAFYCSKQPNGSHLLSLIIHSVRANMVAIDACTCGIPACGSPSLRFGGRLRLERTTPGAARMIRAKRQMTLHVDTQFKPSYETVSPLLCPPLENCSLSGHDCPFGFQQDPSGCLLCQCVSNETCPDVSTYCSLECPMGYEKDNYGCEVCECSASTPKCRPMTCSKTCPYGHMRNKHGCEMCRCVRCPPFTCDKHCSDGYRKSRKGCSVCECKDADRRVSSTSVSVTVSSSFCLTAGGRRFEEGDGWHDGCRDCYCHAEDKLEPLRPVNGSRQQFCVSGSGEILQDGDSWKPNACSSCVCRNGSVRCFSQQCPAADCRIPVLRKGQCCPQCMLEITSTSVPLMLSTAVTESRITAAPPILSATDGDGLSRNVPSQTEMTLIYQSAAWILAGILLAVVIFLMVAVLVNRRKNWVQMSCYGAPKKTVILQKHVNKSSLVYMEPSRESQFQSVKSDGAASFPTDASGERMAIPRARLANGHVQR</sequence>
<feature type="domain" description="VWFC" evidence="4">
    <location>
        <begin position="277"/>
        <end position="333"/>
    </location>
</feature>
<feature type="domain" description="Antistasin-like" evidence="5">
    <location>
        <begin position="552"/>
        <end position="577"/>
    </location>
</feature>
<dbReference type="InterPro" id="IPR052624">
    <property type="entry name" value="CRIM1"/>
</dbReference>
<dbReference type="Gene3D" id="2.10.70.10">
    <property type="entry name" value="Complement Module, domain 1"/>
    <property type="match status" value="1"/>
</dbReference>
<feature type="transmembrane region" description="Helical" evidence="3">
    <location>
        <begin position="778"/>
        <end position="799"/>
    </location>
</feature>
<reference evidence="6 7" key="1">
    <citation type="submission" date="2022-01" db="EMBL/GenBank/DDBJ databases">
        <title>A high-quality chromosome-level genome assembly of rohu carp, Labeo rohita.</title>
        <authorList>
            <person name="Arick M.A. II"/>
            <person name="Hsu C.-Y."/>
            <person name="Magbanua Z."/>
            <person name="Pechanova O."/>
            <person name="Grover C."/>
            <person name="Miller E."/>
            <person name="Thrash A."/>
            <person name="Ezzel L."/>
            <person name="Alam S."/>
            <person name="Benzie J."/>
            <person name="Hamilton M."/>
            <person name="Karsi A."/>
            <person name="Lawrence M.L."/>
            <person name="Peterson D.G."/>
        </authorList>
    </citation>
    <scope>NUCLEOTIDE SEQUENCE [LARGE SCALE GENOMIC DNA]</scope>
    <source>
        <strain evidence="7">BAU-BD-2019</strain>
        <tissue evidence="6">Blood</tissue>
    </source>
</reference>
<evidence type="ECO:0000256" key="3">
    <source>
        <dbReference type="SAM" id="Phobius"/>
    </source>
</evidence>
<dbReference type="PROSITE" id="PS50184">
    <property type="entry name" value="VWFC_2"/>
    <property type="match status" value="2"/>
</dbReference>
<evidence type="ECO:0000256" key="2">
    <source>
        <dbReference type="ARBA" id="ARBA00022737"/>
    </source>
</evidence>
<dbReference type="Pfam" id="PF23334">
    <property type="entry name" value="VWC2L_2nd"/>
    <property type="match status" value="2"/>
</dbReference>
<dbReference type="PROSITE" id="PS01208">
    <property type="entry name" value="VWFC_1"/>
    <property type="match status" value="2"/>
</dbReference>
<dbReference type="PANTHER" id="PTHR46439:SF1">
    <property type="entry name" value="CYSTEINE-RICH MOTOR NEURON 1 PROTEIN"/>
    <property type="match status" value="1"/>
</dbReference>
<protein>
    <submittedName>
        <fullName evidence="6">Cysteine-rich motor neuron 1 protein</fullName>
    </submittedName>
</protein>
<dbReference type="EMBL" id="JACTAM010000017">
    <property type="protein sequence ID" value="KAI2654045.1"/>
    <property type="molecule type" value="Genomic_DNA"/>
</dbReference>
<feature type="domain" description="VWFC" evidence="4">
    <location>
        <begin position="667"/>
        <end position="725"/>
    </location>
</feature>
<keyword evidence="3" id="KW-0472">Membrane</keyword>
<keyword evidence="3" id="KW-1133">Transmembrane helix</keyword>
<feature type="domain" description="Antistasin-like" evidence="5">
    <location>
        <begin position="580"/>
        <end position="605"/>
    </location>
</feature>
<proteinExistence type="predicted"/>
<accession>A0ABQ8LUG5</accession>
<keyword evidence="2" id="KW-0677">Repeat</keyword>